<dbReference type="InterPro" id="IPR032282">
    <property type="entry name" value="HAGH_C"/>
</dbReference>
<dbReference type="InterPro" id="IPR001279">
    <property type="entry name" value="Metallo-B-lactamas"/>
</dbReference>
<dbReference type="PANTHER" id="PTHR43705">
    <property type="entry name" value="HYDROXYACYLGLUTATHIONE HYDROLASE"/>
    <property type="match status" value="1"/>
</dbReference>
<dbReference type="Pfam" id="PF00753">
    <property type="entry name" value="Lactamase_B"/>
    <property type="match status" value="1"/>
</dbReference>
<keyword evidence="6 7" id="KW-0862">Zinc</keyword>
<dbReference type="GO" id="GO:0046872">
    <property type="term" value="F:metal ion binding"/>
    <property type="evidence" value="ECO:0007669"/>
    <property type="project" value="UniProtKB-KW"/>
</dbReference>
<comment type="similarity">
    <text evidence="3 7">Belongs to the metallo-beta-lactamase superfamily. Glyoxalase II family.</text>
</comment>
<evidence type="ECO:0000256" key="3">
    <source>
        <dbReference type="ARBA" id="ARBA00006759"/>
    </source>
</evidence>
<dbReference type="EMBL" id="AAYA01000001">
    <property type="protein sequence ID" value="EBA10288.1"/>
    <property type="molecule type" value="Genomic_DNA"/>
</dbReference>
<dbReference type="InterPro" id="IPR036866">
    <property type="entry name" value="RibonucZ/Hydroxyglut_hydro"/>
</dbReference>
<feature type="binding site" evidence="7">
    <location>
        <position position="131"/>
    </location>
    <ligand>
        <name>Zn(2+)</name>
        <dbReference type="ChEBI" id="CHEBI:29105"/>
        <label>1</label>
    </ligand>
</feature>
<comment type="catalytic activity">
    <reaction evidence="1 7">
        <text>an S-(2-hydroxyacyl)glutathione + H2O = a 2-hydroxy carboxylate + glutathione + H(+)</text>
        <dbReference type="Rhea" id="RHEA:21864"/>
        <dbReference type="ChEBI" id="CHEBI:15377"/>
        <dbReference type="ChEBI" id="CHEBI:15378"/>
        <dbReference type="ChEBI" id="CHEBI:57925"/>
        <dbReference type="ChEBI" id="CHEBI:58896"/>
        <dbReference type="ChEBI" id="CHEBI:71261"/>
        <dbReference type="EC" id="3.1.2.6"/>
    </reaction>
</comment>
<dbReference type="GO" id="GO:0004416">
    <property type="term" value="F:hydroxyacylglutathione hydrolase activity"/>
    <property type="evidence" value="ECO:0007669"/>
    <property type="project" value="UniProtKB-UniRule"/>
</dbReference>
<keyword evidence="10" id="KW-1185">Reference proteome</keyword>
<dbReference type="Proteomes" id="UP000005713">
    <property type="component" value="Unassembled WGS sequence"/>
</dbReference>
<dbReference type="Pfam" id="PF16123">
    <property type="entry name" value="HAGH_C"/>
    <property type="match status" value="1"/>
</dbReference>
<evidence type="ECO:0000313" key="10">
    <source>
        <dbReference type="Proteomes" id="UP000005713"/>
    </source>
</evidence>
<dbReference type="InterPro" id="IPR050110">
    <property type="entry name" value="Glyoxalase_II_hydrolase"/>
</dbReference>
<feature type="binding site" evidence="7">
    <location>
        <position position="58"/>
    </location>
    <ligand>
        <name>Zn(2+)</name>
        <dbReference type="ChEBI" id="CHEBI:29105"/>
        <label>2</label>
    </ligand>
</feature>
<evidence type="ECO:0000313" key="9">
    <source>
        <dbReference type="EMBL" id="EBA10288.1"/>
    </source>
</evidence>
<accession>A3JXQ2</accession>
<dbReference type="Gene3D" id="3.60.15.10">
    <property type="entry name" value="Ribonuclease Z/Hydroxyacylglutathione hydrolase-like"/>
    <property type="match status" value="1"/>
</dbReference>
<evidence type="ECO:0000256" key="4">
    <source>
        <dbReference type="ARBA" id="ARBA00022723"/>
    </source>
</evidence>
<feature type="binding site" evidence="7">
    <location>
        <position position="112"/>
    </location>
    <ligand>
        <name>Zn(2+)</name>
        <dbReference type="ChEBI" id="CHEBI:29105"/>
        <label>1</label>
    </ligand>
</feature>
<dbReference type="OrthoDB" id="9802248at2"/>
<proteinExistence type="inferred from homology"/>
<protein>
    <recommendedName>
        <fullName evidence="7">Hydroxyacylglutathione hydrolase</fullName>
        <ecNumber evidence="7">3.1.2.6</ecNumber>
    </recommendedName>
    <alternativeName>
        <fullName evidence="7">Glyoxalase II</fullName>
        <shortName evidence="7">Glx II</shortName>
    </alternativeName>
</protein>
<dbReference type="EC" id="3.1.2.6" evidence="7"/>
<feature type="binding site" evidence="7">
    <location>
        <position position="169"/>
    </location>
    <ligand>
        <name>Zn(2+)</name>
        <dbReference type="ChEBI" id="CHEBI:29105"/>
        <label>2</label>
    </ligand>
</feature>
<feature type="domain" description="Metallo-beta-lactamase" evidence="8">
    <location>
        <begin position="13"/>
        <end position="169"/>
    </location>
</feature>
<evidence type="ECO:0000256" key="5">
    <source>
        <dbReference type="ARBA" id="ARBA00022801"/>
    </source>
</evidence>
<dbReference type="UniPathway" id="UPA00619">
    <property type="reaction ID" value="UER00676"/>
</dbReference>
<evidence type="ECO:0000256" key="6">
    <source>
        <dbReference type="ARBA" id="ARBA00022833"/>
    </source>
</evidence>
<dbReference type="AlphaFoldDB" id="A3JXQ2"/>
<comment type="pathway">
    <text evidence="2 7">Secondary metabolite metabolism; methylglyoxal degradation; (R)-lactate from methylglyoxal: step 2/2.</text>
</comment>
<feature type="binding site" evidence="7">
    <location>
        <position position="54"/>
    </location>
    <ligand>
        <name>Zn(2+)</name>
        <dbReference type="ChEBI" id="CHEBI:29105"/>
        <label>1</label>
    </ligand>
</feature>
<keyword evidence="5 7" id="KW-0378">Hydrolase</keyword>
<evidence type="ECO:0000256" key="7">
    <source>
        <dbReference type="HAMAP-Rule" id="MF_01374"/>
    </source>
</evidence>
<comment type="cofactor">
    <cofactor evidence="7">
        <name>Zn(2+)</name>
        <dbReference type="ChEBI" id="CHEBI:29105"/>
    </cofactor>
    <text evidence="7">Binds 2 Zn(2+) ions per subunit.</text>
</comment>
<keyword evidence="4 7" id="KW-0479">Metal-binding</keyword>
<comment type="function">
    <text evidence="7">Thiolesterase that catalyzes the hydrolysis of S-D-lactoyl-glutathione to form glutathione and D-lactic acid.</text>
</comment>
<dbReference type="PANTHER" id="PTHR43705:SF1">
    <property type="entry name" value="HYDROXYACYLGLUTATHIONE HYDROLASE GLOB"/>
    <property type="match status" value="1"/>
</dbReference>
<dbReference type="NCBIfam" id="TIGR03413">
    <property type="entry name" value="GSH_gloB"/>
    <property type="match status" value="1"/>
</dbReference>
<evidence type="ECO:0000256" key="2">
    <source>
        <dbReference type="ARBA" id="ARBA00004963"/>
    </source>
</evidence>
<dbReference type="SUPFAM" id="SSF56281">
    <property type="entry name" value="Metallo-hydrolase/oxidoreductase"/>
    <property type="match status" value="1"/>
</dbReference>
<comment type="subunit">
    <text evidence="7">Monomer.</text>
</comment>
<comment type="caution">
    <text evidence="9">The sequence shown here is derived from an EMBL/GenBank/DDBJ whole genome shotgun (WGS) entry which is preliminary data.</text>
</comment>
<dbReference type="HAMAP" id="MF_01374">
    <property type="entry name" value="Glyoxalase_2"/>
    <property type="match status" value="1"/>
</dbReference>
<feature type="binding site" evidence="7">
    <location>
        <position position="59"/>
    </location>
    <ligand>
        <name>Zn(2+)</name>
        <dbReference type="ChEBI" id="CHEBI:29105"/>
        <label>2</label>
    </ligand>
</feature>
<gene>
    <name evidence="7" type="primary">gloB</name>
    <name evidence="9" type="ORF">SSE37_19822</name>
</gene>
<dbReference type="eggNOG" id="COG0491">
    <property type="taxonomic scope" value="Bacteria"/>
</dbReference>
<feature type="binding site" evidence="7">
    <location>
        <position position="131"/>
    </location>
    <ligand>
        <name>Zn(2+)</name>
        <dbReference type="ChEBI" id="CHEBI:29105"/>
        <label>2</label>
    </ligand>
</feature>
<name>A3JXQ2_SAGS3</name>
<dbReference type="InterPro" id="IPR035680">
    <property type="entry name" value="Clx_II_MBL"/>
</dbReference>
<evidence type="ECO:0000259" key="8">
    <source>
        <dbReference type="SMART" id="SM00849"/>
    </source>
</evidence>
<dbReference type="InterPro" id="IPR017782">
    <property type="entry name" value="Hydroxyacylglutathione_Hdrlase"/>
</dbReference>
<organism evidence="9 10">
    <name type="scientific">Sagittula stellata (strain ATCC 700073 / DSM 11524 / E-37)</name>
    <dbReference type="NCBI Taxonomy" id="388399"/>
    <lineage>
        <taxon>Bacteria</taxon>
        <taxon>Pseudomonadati</taxon>
        <taxon>Pseudomonadota</taxon>
        <taxon>Alphaproteobacteria</taxon>
        <taxon>Rhodobacterales</taxon>
        <taxon>Roseobacteraceae</taxon>
        <taxon>Sagittula</taxon>
    </lineage>
</organism>
<feature type="binding site" evidence="7">
    <location>
        <position position="56"/>
    </location>
    <ligand>
        <name>Zn(2+)</name>
        <dbReference type="ChEBI" id="CHEBI:29105"/>
        <label>1</label>
    </ligand>
</feature>
<dbReference type="SMART" id="SM00849">
    <property type="entry name" value="Lactamase_B"/>
    <property type="match status" value="1"/>
</dbReference>
<evidence type="ECO:0000256" key="1">
    <source>
        <dbReference type="ARBA" id="ARBA00001623"/>
    </source>
</evidence>
<dbReference type="PIRSF" id="PIRSF005457">
    <property type="entry name" value="Glx"/>
    <property type="match status" value="1"/>
</dbReference>
<reference evidence="9 10" key="1">
    <citation type="submission" date="2006-06" db="EMBL/GenBank/DDBJ databases">
        <authorList>
            <person name="Moran M.A."/>
            <person name="Ferriera S."/>
            <person name="Johnson J."/>
            <person name="Kravitz S."/>
            <person name="Beeson K."/>
            <person name="Sutton G."/>
            <person name="Rogers Y.-H."/>
            <person name="Friedman R."/>
            <person name="Frazier M."/>
            <person name="Venter J.C."/>
        </authorList>
    </citation>
    <scope>NUCLEOTIDE SEQUENCE [LARGE SCALE GENOMIC DNA]</scope>
    <source>
        <strain evidence="9 10">E-37</strain>
    </source>
</reference>
<dbReference type="CDD" id="cd07723">
    <property type="entry name" value="hydroxyacylglutathione_hydrolase_MBL-fold"/>
    <property type="match status" value="1"/>
</dbReference>
<sequence>MPLDIVTVPCLKDNYAYIVKGPDGIALIDAPEAKPLINVLEHRGWTPDVIMITHHHHDHVGGVDELREKYGCKVMGPAAEKDKLPELDMALEPGFSGGTDDGLCEVIPVPGHTLGHVAYHYPEAKCLFSADSLMVMGCGRVFEGTPEMMWESLSTLAALDPQTIVCSGHEYGESNAAFAKTIEPDNPGLISRAQMITVARGRGQPTAQVPLYIELQTNPFLRAGQASVKKALGMEDASDLEVFTEIRARKDKF</sequence>
<dbReference type="RefSeq" id="WP_005854999.1">
    <property type="nucleotide sequence ID" value="NZ_AAYA01000001.1"/>
</dbReference>
<dbReference type="GO" id="GO:0019243">
    <property type="term" value="P:methylglyoxal catabolic process to D-lactate via S-lactoyl-glutathione"/>
    <property type="evidence" value="ECO:0007669"/>
    <property type="project" value="UniProtKB-UniRule"/>
</dbReference>